<evidence type="ECO:0000256" key="3">
    <source>
        <dbReference type="ARBA" id="ARBA00022723"/>
    </source>
</evidence>
<dbReference type="Gene3D" id="3.40.390.30">
    <property type="entry name" value="Metalloproteases ('zincins'), catalytic domain"/>
    <property type="match status" value="1"/>
</dbReference>
<keyword evidence="3 7" id="KW-0479">Metal-binding</keyword>
<organism evidence="8 9">
    <name type="scientific">Fervidobacterium pennivorans</name>
    <dbReference type="NCBI Taxonomy" id="93466"/>
    <lineage>
        <taxon>Bacteria</taxon>
        <taxon>Thermotogati</taxon>
        <taxon>Thermotogota</taxon>
        <taxon>Thermotogae</taxon>
        <taxon>Thermotogales</taxon>
        <taxon>Fervidobacteriaceae</taxon>
        <taxon>Fervidobacterium</taxon>
    </lineage>
</organism>
<feature type="binding site" evidence="7">
    <location>
        <position position="130"/>
    </location>
    <ligand>
        <name>Zn(2+)</name>
        <dbReference type="ChEBI" id="CHEBI:29105"/>
        <note>catalytic</note>
    </ligand>
</feature>
<evidence type="ECO:0000256" key="5">
    <source>
        <dbReference type="ARBA" id="ARBA00022801"/>
    </source>
</evidence>
<keyword evidence="7" id="KW-0963">Cytoplasm</keyword>
<name>A0A172T4R3_FERPE</name>
<dbReference type="HAMAP" id="MF_00009">
    <property type="entry name" value="Endoribonucl_YbeY"/>
    <property type="match status" value="1"/>
</dbReference>
<keyword evidence="7" id="KW-0698">rRNA processing</keyword>
<dbReference type="EMBL" id="CP011393">
    <property type="protein sequence ID" value="ANE41954.1"/>
    <property type="molecule type" value="Genomic_DNA"/>
</dbReference>
<protein>
    <recommendedName>
        <fullName evidence="7">Endoribonuclease YbeY</fullName>
        <ecNumber evidence="7">3.1.-.-</ecNumber>
    </recommendedName>
</protein>
<proteinExistence type="inferred from homology"/>
<dbReference type="AlphaFoldDB" id="A0A172T4R3"/>
<feature type="binding site" evidence="7">
    <location>
        <position position="126"/>
    </location>
    <ligand>
        <name>Zn(2+)</name>
        <dbReference type="ChEBI" id="CHEBI:29105"/>
        <note>catalytic</note>
    </ligand>
</feature>
<keyword evidence="4 7" id="KW-0255">Endonuclease</keyword>
<comment type="cofactor">
    <cofactor evidence="7">
        <name>Zn(2+)</name>
        <dbReference type="ChEBI" id="CHEBI:29105"/>
    </cofactor>
    <text evidence="7">Binds 1 zinc ion.</text>
</comment>
<dbReference type="NCBIfam" id="TIGR00043">
    <property type="entry name" value="rRNA maturation RNase YbeY"/>
    <property type="match status" value="1"/>
</dbReference>
<dbReference type="GO" id="GO:0004521">
    <property type="term" value="F:RNA endonuclease activity"/>
    <property type="evidence" value="ECO:0007669"/>
    <property type="project" value="UniProtKB-UniRule"/>
</dbReference>
<evidence type="ECO:0000256" key="1">
    <source>
        <dbReference type="ARBA" id="ARBA00010875"/>
    </source>
</evidence>
<dbReference type="GO" id="GO:0004222">
    <property type="term" value="F:metalloendopeptidase activity"/>
    <property type="evidence" value="ECO:0007669"/>
    <property type="project" value="InterPro"/>
</dbReference>
<gene>
    <name evidence="7" type="primary">ybeY</name>
    <name evidence="8" type="ORF">JM64_08400</name>
</gene>
<dbReference type="GO" id="GO:0006364">
    <property type="term" value="P:rRNA processing"/>
    <property type="evidence" value="ECO:0007669"/>
    <property type="project" value="UniProtKB-UniRule"/>
</dbReference>
<evidence type="ECO:0000256" key="6">
    <source>
        <dbReference type="ARBA" id="ARBA00022833"/>
    </source>
</evidence>
<dbReference type="GO" id="GO:0005737">
    <property type="term" value="C:cytoplasm"/>
    <property type="evidence" value="ECO:0007669"/>
    <property type="project" value="UniProtKB-SubCell"/>
</dbReference>
<evidence type="ECO:0000256" key="4">
    <source>
        <dbReference type="ARBA" id="ARBA00022759"/>
    </source>
</evidence>
<accession>A0A172T4R3</accession>
<keyword evidence="6 7" id="KW-0862">Zinc</keyword>
<evidence type="ECO:0000313" key="9">
    <source>
        <dbReference type="Proteomes" id="UP000077096"/>
    </source>
</evidence>
<dbReference type="PANTHER" id="PTHR46986:SF1">
    <property type="entry name" value="ENDORIBONUCLEASE YBEY, CHLOROPLASTIC"/>
    <property type="match status" value="1"/>
</dbReference>
<comment type="function">
    <text evidence="7">Single strand-specific metallo-endoribonuclease involved in late-stage 70S ribosome quality control and in maturation of the 3' terminus of the 16S rRNA.</text>
</comment>
<comment type="similarity">
    <text evidence="1 7">Belongs to the endoribonuclease YbeY family.</text>
</comment>
<dbReference type="GO" id="GO:0008270">
    <property type="term" value="F:zinc ion binding"/>
    <property type="evidence" value="ECO:0007669"/>
    <property type="project" value="UniProtKB-UniRule"/>
</dbReference>
<evidence type="ECO:0000256" key="2">
    <source>
        <dbReference type="ARBA" id="ARBA00022722"/>
    </source>
</evidence>
<evidence type="ECO:0000256" key="7">
    <source>
        <dbReference type="HAMAP-Rule" id="MF_00009"/>
    </source>
</evidence>
<dbReference type="KEGG" id="fng:JM64_08400"/>
<dbReference type="Pfam" id="PF02130">
    <property type="entry name" value="YbeY"/>
    <property type="match status" value="1"/>
</dbReference>
<evidence type="ECO:0000313" key="8">
    <source>
        <dbReference type="EMBL" id="ANE41954.1"/>
    </source>
</evidence>
<dbReference type="PATRIC" id="fig|93466.3.peg.1768"/>
<keyword evidence="5 7" id="KW-0378">Hydrolase</keyword>
<dbReference type="EC" id="3.1.-.-" evidence="7"/>
<dbReference type="InterPro" id="IPR002036">
    <property type="entry name" value="YbeY"/>
</dbReference>
<comment type="subcellular location">
    <subcellularLocation>
        <location evidence="7">Cytoplasm</location>
    </subcellularLocation>
</comment>
<dbReference type="InterPro" id="IPR023091">
    <property type="entry name" value="MetalPrtase_cat_dom_sf_prd"/>
</dbReference>
<sequence>MVIFLEELLRFFEVPEEVEKILSPYKKKLSEIIEKEIGRVLIHFIFVDTETISEMNMDYRGKEGPTDVLTFVYGNSHEKVENPGEKEFETTTEPYAEGYICLDIVKKNAEEYGNTFEQELLTVIVHSILHMAGYDHEYDTTNAEEMFQKQEMYLKNLFAE</sequence>
<dbReference type="Proteomes" id="UP000077096">
    <property type="component" value="Chromosome"/>
</dbReference>
<keyword evidence="7" id="KW-0690">Ribosome biogenesis</keyword>
<keyword evidence="2 7" id="KW-0540">Nuclease</keyword>
<dbReference type="PANTHER" id="PTHR46986">
    <property type="entry name" value="ENDORIBONUCLEASE YBEY, CHLOROPLASTIC"/>
    <property type="match status" value="1"/>
</dbReference>
<feature type="binding site" evidence="7">
    <location>
        <position position="136"/>
    </location>
    <ligand>
        <name>Zn(2+)</name>
        <dbReference type="ChEBI" id="CHEBI:29105"/>
        <note>catalytic</note>
    </ligand>
</feature>
<reference evidence="8 9" key="1">
    <citation type="submission" date="2014-08" db="EMBL/GenBank/DDBJ databases">
        <title>Fervidobacterium pennivorans DYC genome.</title>
        <authorList>
            <person name="Wushke S."/>
        </authorList>
    </citation>
    <scope>NUCLEOTIDE SEQUENCE [LARGE SCALE GENOMIC DNA]</scope>
    <source>
        <strain evidence="8 9">DYC</strain>
    </source>
</reference>
<dbReference type="SUPFAM" id="SSF55486">
    <property type="entry name" value="Metalloproteases ('zincins'), catalytic domain"/>
    <property type="match status" value="1"/>
</dbReference>